<evidence type="ECO:0000256" key="1">
    <source>
        <dbReference type="SAM" id="MobiDB-lite"/>
    </source>
</evidence>
<accession>A0A8A3S9F0</accession>
<gene>
    <name evidence="2" type="ORF">RJ40_12330</name>
</gene>
<evidence type="ECO:0000313" key="2">
    <source>
        <dbReference type="EMBL" id="QSZ68224.1"/>
    </source>
</evidence>
<dbReference type="EMBL" id="CP036172">
    <property type="protein sequence ID" value="QSZ68224.1"/>
    <property type="molecule type" value="Genomic_DNA"/>
</dbReference>
<reference evidence="2" key="2">
    <citation type="submission" date="2019-02" db="EMBL/GenBank/DDBJ databases">
        <authorList>
            <person name="Chen S.-C."/>
            <person name="Chien H.-H."/>
            <person name="Lai M.-C."/>
        </authorList>
    </citation>
    <scope>NUCLEOTIDE SEQUENCE</scope>
    <source>
        <strain evidence="2">N2F9704</strain>
    </source>
</reference>
<protein>
    <submittedName>
        <fullName evidence="2">Uncharacterized protein</fullName>
    </submittedName>
</protein>
<feature type="region of interest" description="Disordered" evidence="1">
    <location>
        <begin position="1"/>
        <end position="21"/>
    </location>
</feature>
<dbReference type="KEGG" id="maqe:RJ40_12330"/>
<dbReference type="GeneID" id="76425171"/>
<dbReference type="RefSeq" id="WP_265581175.1">
    <property type="nucleotide sequence ID" value="NZ_CP036172.1"/>
</dbReference>
<name>A0A8A3S9F0_9EURY</name>
<keyword evidence="3" id="KW-1185">Reference proteome</keyword>
<sequence length="262" mass="29191">MGISDALKNKSEEKKKPKKIGCHGSHWDTLVTSESEIQASIIDALEHPGDLKMVEKGRRTVLAAQSGGDPLKTCSVVVDQELCTGYPYITEGIVHDVEVEGVEEWMNEVEGQVRGHIGEAWLAFFDTRYFMNREKYLNGGRYRFSLSALAYQLRRANPGTVAGPDGRALSLEHMAAYLPFQNGDVDDFVFQTVVRQVKELTFGTRTVYQITAPLFRQMHGEGHDDVEIMLYAAEHVTDGYVPAVGDPISGVMWLQGHLVEES</sequence>
<dbReference type="Proteomes" id="UP001042704">
    <property type="component" value="Chromosome"/>
</dbReference>
<organism evidence="2 3">
    <name type="scientific">Methanofollis aquaemaris</name>
    <dbReference type="NCBI Taxonomy" id="126734"/>
    <lineage>
        <taxon>Archaea</taxon>
        <taxon>Methanobacteriati</taxon>
        <taxon>Methanobacteriota</taxon>
        <taxon>Stenosarchaea group</taxon>
        <taxon>Methanomicrobia</taxon>
        <taxon>Methanomicrobiales</taxon>
        <taxon>Methanomicrobiaceae</taxon>
        <taxon>Methanofollis</taxon>
    </lineage>
</organism>
<dbReference type="AlphaFoldDB" id="A0A8A3S9F0"/>
<proteinExistence type="predicted"/>
<evidence type="ECO:0000313" key="3">
    <source>
        <dbReference type="Proteomes" id="UP001042704"/>
    </source>
</evidence>
<reference evidence="2" key="1">
    <citation type="journal article" date="2001" name="Int. J. Syst. Evol. Microbiol.">
        <title>Methanofollis aquaemaris sp. nov., a methanogen isolated from an aquaculture fish pond.</title>
        <authorList>
            <person name="Lai M.C."/>
            <person name="Chen S.C."/>
        </authorList>
    </citation>
    <scope>NUCLEOTIDE SEQUENCE</scope>
    <source>
        <strain evidence="2">N2F9704</strain>
    </source>
</reference>